<dbReference type="Proteomes" id="UP001061991">
    <property type="component" value="Chromosome"/>
</dbReference>
<gene>
    <name evidence="1" type="primary">crcB</name>
    <name evidence="1" type="ORF">N8E88_28065</name>
</gene>
<proteinExistence type="predicted"/>
<protein>
    <submittedName>
        <fullName evidence="1">Fluoride efflux transporter CrcB</fullName>
    </submittedName>
</protein>
<sequence>MNAILLVASGGAIGSVARYLVGVGMARVFGVAFPYGTLAVNVIGGFLMGLFIELLARRFEGSPELRLFIAIGILGGFTTFSSFSLDVAVLWERGELAIALFYMLASVILSIGALFFGLWLARMTT</sequence>
<reference evidence="1" key="1">
    <citation type="submission" date="2022-09" db="EMBL/GenBank/DDBJ databases">
        <title>Interaction between co-microsymbionts with complementary sets of symbiotic genes in legume-rhizobium systems.</title>
        <authorList>
            <person name="Safronova V."/>
            <person name="Sazanova A."/>
            <person name="Afonin A."/>
            <person name="Chirak E."/>
        </authorList>
    </citation>
    <scope>NUCLEOTIDE SEQUENCE</scope>
    <source>
        <strain evidence="1">A18/3m</strain>
    </source>
</reference>
<accession>A0ACD4D383</accession>
<name>A0ACD4D383_9HYPH</name>
<organism evidence="1 2">
    <name type="scientific">Phyllobacterium zundukense</name>
    <dbReference type="NCBI Taxonomy" id="1867719"/>
    <lineage>
        <taxon>Bacteria</taxon>
        <taxon>Pseudomonadati</taxon>
        <taxon>Pseudomonadota</taxon>
        <taxon>Alphaproteobacteria</taxon>
        <taxon>Hyphomicrobiales</taxon>
        <taxon>Phyllobacteriaceae</taxon>
        <taxon>Phyllobacterium</taxon>
    </lineage>
</organism>
<keyword evidence="2" id="KW-1185">Reference proteome</keyword>
<dbReference type="EMBL" id="CP104973">
    <property type="protein sequence ID" value="UXN60315.1"/>
    <property type="molecule type" value="Genomic_DNA"/>
</dbReference>
<evidence type="ECO:0000313" key="1">
    <source>
        <dbReference type="EMBL" id="UXN60315.1"/>
    </source>
</evidence>
<evidence type="ECO:0000313" key="2">
    <source>
        <dbReference type="Proteomes" id="UP001061991"/>
    </source>
</evidence>